<evidence type="ECO:0000256" key="5">
    <source>
        <dbReference type="ARBA" id="ARBA00022770"/>
    </source>
</evidence>
<dbReference type="Proteomes" id="UP000131603">
    <property type="component" value="Genome"/>
</dbReference>
<evidence type="ECO:0000256" key="1">
    <source>
        <dbReference type="ARBA" id="ARBA00004328"/>
    </source>
</evidence>
<evidence type="ECO:0000256" key="7">
    <source>
        <dbReference type="ARBA" id="ARBA00023180"/>
    </source>
</evidence>
<gene>
    <name evidence="8" type="primary">VP7</name>
</gene>
<keyword evidence="4" id="KW-0167">Capsid protein</keyword>
<dbReference type="InterPro" id="IPR023178">
    <property type="entry name" value="Orbi_VP7_capsid_C"/>
</dbReference>
<dbReference type="InterPro" id="IPR023176">
    <property type="entry name" value="Orbi_VP7_capsid_N"/>
</dbReference>
<dbReference type="PRINTS" id="PR00903">
    <property type="entry name" value="VP7CAPSID"/>
</dbReference>
<dbReference type="GO" id="GO:0005198">
    <property type="term" value="F:structural molecule activity"/>
    <property type="evidence" value="ECO:0007669"/>
    <property type="project" value="InterPro"/>
</dbReference>
<keyword evidence="7" id="KW-0325">Glycoprotein</keyword>
<comment type="similarity">
    <text evidence="2">Belongs to the orbivirus VP7 family.</text>
</comment>
<evidence type="ECO:0000256" key="6">
    <source>
        <dbReference type="ARBA" id="ARBA00022844"/>
    </source>
</evidence>
<dbReference type="EMBL" id="LC019138">
    <property type="protein sequence ID" value="BAT21350.1"/>
    <property type="molecule type" value="Genomic_RNA"/>
</dbReference>
<proteinExistence type="inferred from homology"/>
<dbReference type="Gene3D" id="1.10.170.10">
    <property type="entry name" value="Bluetongue Virus 10, subunit 1, domain 3"/>
    <property type="match status" value="1"/>
</dbReference>
<evidence type="ECO:0000256" key="2">
    <source>
        <dbReference type="ARBA" id="ARBA00009906"/>
    </source>
</evidence>
<evidence type="ECO:0000256" key="4">
    <source>
        <dbReference type="ARBA" id="ARBA00022561"/>
    </source>
</evidence>
<dbReference type="Gene3D" id="2.60.120.170">
    <property type="match status" value="1"/>
</dbReference>
<accession>A0A0P0YK63</accession>
<dbReference type="InterPro" id="IPR008935">
    <property type="entry name" value="Virus_capsid_a-hlx_vir"/>
</dbReference>
<reference evidence="8" key="1">
    <citation type="journal article" date="2015" name="Arch. Virol.">
        <title>Genetic and biological characterization of Muko virus, a new distinct member of the species Great Island virus (genus Orbivirus, family Reoviridae), isolated from ixodid ticks in Japan.</title>
        <authorList>
            <person name="Ejiri H."/>
            <person name="Lim C.K."/>
            <person name="Isawa H."/>
            <person name="Kuwata R."/>
            <person name="Kobayashi D."/>
            <person name="Yamaguchi Y."/>
            <person name="Takayama-Ito M."/>
            <person name="Kinoshita H."/>
            <person name="Kakiuchi S."/>
            <person name="Horiya M."/>
            <person name="Kotaki A."/>
            <person name="Takasaki T."/>
            <person name="Maeda K."/>
            <person name="Hayashi T."/>
            <person name="Sasaki T."/>
            <person name="Kobayashi M."/>
            <person name="Saijo M."/>
            <person name="Sawabe K."/>
        </authorList>
    </citation>
    <scope>NUCLEOTIDE SEQUENCE [LARGE SCALE GENOMIC DNA]</scope>
    <source>
        <strain evidence="8">Ix7-S1</strain>
    </source>
</reference>
<organism evidence="8">
    <name type="scientific">Muko virus</name>
    <dbReference type="NCBI Taxonomy" id="1597962"/>
    <lineage>
        <taxon>Viruses</taxon>
        <taxon>Riboviria</taxon>
        <taxon>Orthornavirae</taxon>
        <taxon>Duplornaviricota</taxon>
        <taxon>Resentoviricetes</taxon>
        <taxon>Reovirales</taxon>
        <taxon>Sedoreoviridae</taxon>
        <taxon>Orbivirus</taxon>
        <taxon>Orbivirus magninsulae</taxon>
        <taxon>Great Island virus</taxon>
    </lineage>
</organism>
<sequence>MDAYTARALSVLEGLAISGDPRSHRDPTTEATMSIFAMRFNSTTSRSVIGTPTTREARRNNFYAAVDVTFATLNITSTFVMPGYIQNPQTLAILARDEIPYTPSTFRRVQRIRVCTSDYSNVREEYHPYTTHGAVTTPGILLPPPPNGNIACYATSPSSLQIQLEPMQAVPLANLIFPDREDVIMAEFTWQRVANGIQNNAVVDLGTEVELEVEGATKAAGVPFTATGRNQINLTSHEPIDRCVAQITCHRFWVTSPPRIVYDSMEADILAVYTYKDDFWDALRSYVLQTLGMPAHHYPLYPVTEFRQNLAIAILSRLFDVYCAMSPEINVPAAAQGPLAGLAHRLQAALRAFRLGQ</sequence>
<evidence type="ECO:0000256" key="3">
    <source>
        <dbReference type="ARBA" id="ARBA00021788"/>
    </source>
</evidence>
<dbReference type="InterPro" id="IPR001803">
    <property type="entry name" value="Orbi_VP7_capsid"/>
</dbReference>
<dbReference type="Pfam" id="PF00897">
    <property type="entry name" value="Orbi_VP7"/>
    <property type="match status" value="1"/>
</dbReference>
<dbReference type="GO" id="GO:0039624">
    <property type="term" value="C:viral outer capsid"/>
    <property type="evidence" value="ECO:0007669"/>
    <property type="project" value="UniProtKB-KW"/>
</dbReference>
<name>A0A0P0YK63_9REOV</name>
<protein>
    <recommendedName>
        <fullName evidence="3">Core protein VP7</fullName>
    </recommendedName>
</protein>
<keyword evidence="6" id="KW-0946">Virion</keyword>
<keyword evidence="5" id="KW-1152">Outer capsid protein</keyword>
<evidence type="ECO:0000313" key="8">
    <source>
        <dbReference type="EMBL" id="BAT21350.1"/>
    </source>
</evidence>
<dbReference type="SUPFAM" id="SSF48345">
    <property type="entry name" value="A virus capsid protein alpha-helical domain"/>
    <property type="match status" value="1"/>
</dbReference>
<comment type="subcellular location">
    <subcellularLocation>
        <location evidence="1">Virion</location>
    </subcellularLocation>
</comment>
<dbReference type="Gene3D" id="1.10.250.10">
    <property type="entry name" value="Bluetongue Virus 10, subunit 1, domain 1"/>
    <property type="match status" value="1"/>
</dbReference>